<dbReference type="InterPro" id="IPR006664">
    <property type="entry name" value="OMP_bac"/>
</dbReference>
<dbReference type="EMBL" id="FRAT01000004">
    <property type="protein sequence ID" value="SHK73982.1"/>
    <property type="molecule type" value="Genomic_DNA"/>
</dbReference>
<dbReference type="Proteomes" id="UP000184031">
    <property type="component" value="Unassembled WGS sequence"/>
</dbReference>
<dbReference type="Gene3D" id="3.30.1330.60">
    <property type="entry name" value="OmpA-like domain"/>
    <property type="match status" value="1"/>
</dbReference>
<dbReference type="Proteomes" id="UP000198940">
    <property type="component" value="Unassembled WGS sequence"/>
</dbReference>
<evidence type="ECO:0000259" key="5">
    <source>
        <dbReference type="PROSITE" id="PS51123"/>
    </source>
</evidence>
<evidence type="ECO:0000313" key="7">
    <source>
        <dbReference type="EMBL" id="SHK73982.1"/>
    </source>
</evidence>
<evidence type="ECO:0000313" key="8">
    <source>
        <dbReference type="Proteomes" id="UP000184031"/>
    </source>
</evidence>
<protein>
    <submittedName>
        <fullName evidence="7">Outer membrane protein OmpA</fullName>
    </submittedName>
</protein>
<dbReference type="SUPFAM" id="SSF48452">
    <property type="entry name" value="TPR-like"/>
    <property type="match status" value="1"/>
</dbReference>
<dbReference type="PROSITE" id="PS51123">
    <property type="entry name" value="OMPA_2"/>
    <property type="match status" value="1"/>
</dbReference>
<dbReference type="PANTHER" id="PTHR30329">
    <property type="entry name" value="STATOR ELEMENT OF FLAGELLAR MOTOR COMPLEX"/>
    <property type="match status" value="1"/>
</dbReference>
<evidence type="ECO:0000256" key="1">
    <source>
        <dbReference type="ARBA" id="ARBA00004442"/>
    </source>
</evidence>
<dbReference type="InterPro" id="IPR011990">
    <property type="entry name" value="TPR-like_helical_dom_sf"/>
</dbReference>
<keyword evidence="9" id="KW-1185">Reference proteome</keyword>
<dbReference type="Gene3D" id="2.60.40.1120">
    <property type="entry name" value="Carboxypeptidase-like, regulatory domain"/>
    <property type="match status" value="1"/>
</dbReference>
<dbReference type="Pfam" id="PF00691">
    <property type="entry name" value="OmpA"/>
    <property type="match status" value="1"/>
</dbReference>
<proteinExistence type="predicted"/>
<accession>A0A1M6UXK4</accession>
<keyword evidence="3" id="KW-0998">Cell outer membrane</keyword>
<name>A0A1M6UXK4_9FLAO</name>
<evidence type="ECO:0000313" key="6">
    <source>
        <dbReference type="EMBL" id="SFC22518.1"/>
    </source>
</evidence>
<evidence type="ECO:0000256" key="2">
    <source>
        <dbReference type="ARBA" id="ARBA00023136"/>
    </source>
</evidence>
<dbReference type="Gene3D" id="2.120.10.30">
    <property type="entry name" value="TolB, C-terminal domain"/>
    <property type="match status" value="1"/>
</dbReference>
<dbReference type="InterPro" id="IPR050330">
    <property type="entry name" value="Bact_OuterMem_StrucFunc"/>
</dbReference>
<sequence>MKKAILLIAFCSFISTTAQNKLERADELFNDFKFDKAIVLYKDLASEKSRPSLHVVQRLADSYFNMSEYQKAKEWYAKLYTIEGKNTGESNIIKLVQCLKADMQLEEADQLLRDFYSDQKRLDMIMAQKTYLDSLLMKDPSFEVQNLAFNSKKSDFAPSFYQDLLVFASARDTVKSSGQLYPWNNQPYLDLYVANPNVSRFVPEKFLDNLASSYHDANVAFAPGAQTIYFTRNYLKKDKLNANGDGLSNMQILKGSILNNELVNVSSLSFNSKDYSCGHPALSADGKHLYFTSNMPGGYGESDLYMVELGIDGDAMTPPKNLGPNVNTRGREMFPYVDGNTLYFSSDGHYGLGGLDIFSTIIQSKDSYALPKNIGPPINGNMDDFSMILRGETGNGYYASNRFGGVGDDDIYRIKKAKPINCLVYSGYVLNEKTGDPIPLANVELYDTSTGFVTGMKTDDNGAFSVTLPCNKESKLVFSKPRFTKKEIVVNTGENPQSPSEENMVYLTPFESLVVKEGDVEKIKVDPIYFEYDKSEITPRAEIELEKVLFAMKEFPSIKIKIESHTDSRGSDQYNFRLSDDRAKSTMWYLISKGVEPDRIVSANGYGEYRLKNKCSNGVKCSEQEHLVNRRSDFVIVEKGENLENVQR</sequence>
<keyword evidence="2 4" id="KW-0472">Membrane</keyword>
<dbReference type="CDD" id="cd07185">
    <property type="entry name" value="OmpA_C-like"/>
    <property type="match status" value="1"/>
</dbReference>
<dbReference type="InterPro" id="IPR036737">
    <property type="entry name" value="OmpA-like_sf"/>
</dbReference>
<dbReference type="GO" id="GO:0009279">
    <property type="term" value="C:cell outer membrane"/>
    <property type="evidence" value="ECO:0007669"/>
    <property type="project" value="UniProtKB-SubCell"/>
</dbReference>
<dbReference type="STRING" id="1055723.SAMN05216293_1817"/>
<comment type="subcellular location">
    <subcellularLocation>
        <location evidence="1">Cell outer membrane</location>
    </subcellularLocation>
</comment>
<dbReference type="Pfam" id="PF13620">
    <property type="entry name" value="CarboxypepD_reg"/>
    <property type="match status" value="1"/>
</dbReference>
<dbReference type="AlphaFoldDB" id="A0A1M6UXK4"/>
<evidence type="ECO:0000313" key="9">
    <source>
        <dbReference type="Proteomes" id="UP000198940"/>
    </source>
</evidence>
<dbReference type="SUPFAM" id="SSF82171">
    <property type="entry name" value="DPP6 N-terminal domain-like"/>
    <property type="match status" value="1"/>
</dbReference>
<feature type="domain" description="OmpA-like" evidence="5">
    <location>
        <begin position="517"/>
        <end position="640"/>
    </location>
</feature>
<dbReference type="PANTHER" id="PTHR30329:SF21">
    <property type="entry name" value="LIPOPROTEIN YIAD-RELATED"/>
    <property type="match status" value="1"/>
</dbReference>
<dbReference type="SUPFAM" id="SSF103088">
    <property type="entry name" value="OmpA-like"/>
    <property type="match status" value="1"/>
</dbReference>
<dbReference type="RefSeq" id="WP_072879032.1">
    <property type="nucleotide sequence ID" value="NZ_FOKU01000007.1"/>
</dbReference>
<gene>
    <name evidence="6" type="ORF">SAMN04487891_107188</name>
    <name evidence="7" type="ORF">SAMN05216293_1817</name>
</gene>
<organism evidence="7 8">
    <name type="scientific">Flagellimonas taeanensis</name>
    <dbReference type="NCBI Taxonomy" id="1005926"/>
    <lineage>
        <taxon>Bacteria</taxon>
        <taxon>Pseudomonadati</taxon>
        <taxon>Bacteroidota</taxon>
        <taxon>Flavobacteriia</taxon>
        <taxon>Flavobacteriales</taxon>
        <taxon>Flavobacteriaceae</taxon>
        <taxon>Flagellimonas</taxon>
    </lineage>
</organism>
<dbReference type="InterPro" id="IPR008969">
    <property type="entry name" value="CarboxyPept-like_regulatory"/>
</dbReference>
<dbReference type="SUPFAM" id="SSF49464">
    <property type="entry name" value="Carboxypeptidase regulatory domain-like"/>
    <property type="match status" value="1"/>
</dbReference>
<evidence type="ECO:0000256" key="4">
    <source>
        <dbReference type="PROSITE-ProRule" id="PRU00473"/>
    </source>
</evidence>
<dbReference type="InterPro" id="IPR011042">
    <property type="entry name" value="6-blade_b-propeller_TolB-like"/>
</dbReference>
<dbReference type="OrthoDB" id="9809364at2"/>
<reference evidence="7 8" key="1">
    <citation type="submission" date="2016-11" db="EMBL/GenBank/DDBJ databases">
        <authorList>
            <person name="Varghese N."/>
            <person name="Submissions S."/>
        </authorList>
    </citation>
    <scope>NUCLEOTIDE SEQUENCE [LARGE SCALE GENOMIC DNA]</scope>
    <source>
        <strain evidence="7 8">CGMCC 1.12174</strain>
        <strain evidence="6 9">DSM 26351</strain>
    </source>
</reference>
<evidence type="ECO:0000256" key="3">
    <source>
        <dbReference type="ARBA" id="ARBA00023237"/>
    </source>
</evidence>
<dbReference type="InterPro" id="IPR006665">
    <property type="entry name" value="OmpA-like"/>
</dbReference>
<dbReference type="PRINTS" id="PR01021">
    <property type="entry name" value="OMPADOMAIN"/>
</dbReference>
<dbReference type="InterPro" id="IPR011659">
    <property type="entry name" value="WD40"/>
</dbReference>
<dbReference type="Gene3D" id="1.25.40.10">
    <property type="entry name" value="Tetratricopeptide repeat domain"/>
    <property type="match status" value="1"/>
</dbReference>
<dbReference type="EMBL" id="FOKU01000007">
    <property type="protein sequence ID" value="SFC22518.1"/>
    <property type="molecule type" value="Genomic_DNA"/>
</dbReference>
<comment type="caution">
    <text evidence="7">The sequence shown here is derived from an EMBL/GenBank/DDBJ whole genome shotgun (WGS) entry which is preliminary data.</text>
</comment>
<dbReference type="Pfam" id="PF07676">
    <property type="entry name" value="PD40"/>
    <property type="match status" value="2"/>
</dbReference>